<dbReference type="EC" id="1.-.-.-" evidence="2"/>
<reference evidence="2 3" key="1">
    <citation type="submission" date="2024-03" db="EMBL/GenBank/DDBJ databases">
        <title>Novel species of the genus Variovorax.</title>
        <authorList>
            <person name="Liu Q."/>
            <person name="Xin Y.-H."/>
        </authorList>
    </citation>
    <scope>NUCLEOTIDE SEQUENCE [LARGE SCALE GENOMIC DNA]</scope>
    <source>
        <strain evidence="2 3">KACC 18900</strain>
    </source>
</reference>
<proteinExistence type="predicted"/>
<accession>A0ABU8WP96</accession>
<evidence type="ECO:0000313" key="3">
    <source>
        <dbReference type="Proteomes" id="UP001385892"/>
    </source>
</evidence>
<dbReference type="CDD" id="cd08241">
    <property type="entry name" value="QOR1"/>
    <property type="match status" value="1"/>
</dbReference>
<dbReference type="InterPro" id="IPR013154">
    <property type="entry name" value="ADH-like_N"/>
</dbReference>
<protein>
    <submittedName>
        <fullName evidence="2">NADPH:quinone oxidoreductase family protein</fullName>
        <ecNumber evidence="2">1.-.-.-</ecNumber>
    </submittedName>
</protein>
<dbReference type="Gene3D" id="3.90.180.10">
    <property type="entry name" value="Medium-chain alcohol dehydrogenases, catalytic domain"/>
    <property type="match status" value="1"/>
</dbReference>
<comment type="caution">
    <text evidence="2">The sequence shown here is derived from an EMBL/GenBank/DDBJ whole genome shotgun (WGS) entry which is preliminary data.</text>
</comment>
<dbReference type="Pfam" id="PF00107">
    <property type="entry name" value="ADH_zinc_N"/>
    <property type="match status" value="1"/>
</dbReference>
<dbReference type="SMART" id="SM00829">
    <property type="entry name" value="PKS_ER"/>
    <property type="match status" value="1"/>
</dbReference>
<evidence type="ECO:0000313" key="2">
    <source>
        <dbReference type="EMBL" id="MEJ8849179.1"/>
    </source>
</evidence>
<dbReference type="RefSeq" id="WP_340344302.1">
    <property type="nucleotide sequence ID" value="NZ_JBBKZT010000009.1"/>
</dbReference>
<dbReference type="InterPro" id="IPR011032">
    <property type="entry name" value="GroES-like_sf"/>
</dbReference>
<name>A0ABU8WP96_9BURK</name>
<dbReference type="InterPro" id="IPR051397">
    <property type="entry name" value="Zn-ADH-like_protein"/>
</dbReference>
<gene>
    <name evidence="2" type="ORF">WKW82_21155</name>
</gene>
<dbReference type="SUPFAM" id="SSF51735">
    <property type="entry name" value="NAD(P)-binding Rossmann-fold domains"/>
    <property type="match status" value="1"/>
</dbReference>
<dbReference type="SUPFAM" id="SSF50129">
    <property type="entry name" value="GroES-like"/>
    <property type="match status" value="1"/>
</dbReference>
<dbReference type="Pfam" id="PF08240">
    <property type="entry name" value="ADH_N"/>
    <property type="match status" value="1"/>
</dbReference>
<evidence type="ECO:0000259" key="1">
    <source>
        <dbReference type="SMART" id="SM00829"/>
    </source>
</evidence>
<dbReference type="InterPro" id="IPR013149">
    <property type="entry name" value="ADH-like_C"/>
</dbReference>
<dbReference type="PANTHER" id="PTHR43677">
    <property type="entry name" value="SHORT-CHAIN DEHYDROGENASE/REDUCTASE"/>
    <property type="match status" value="1"/>
</dbReference>
<dbReference type="PANTHER" id="PTHR43677:SF4">
    <property type="entry name" value="QUINONE OXIDOREDUCTASE-LIKE PROTEIN 2"/>
    <property type="match status" value="1"/>
</dbReference>
<dbReference type="InterPro" id="IPR020843">
    <property type="entry name" value="ER"/>
</dbReference>
<dbReference type="InterPro" id="IPR036291">
    <property type="entry name" value="NAD(P)-bd_dom_sf"/>
</dbReference>
<keyword evidence="2" id="KW-0560">Oxidoreductase</keyword>
<dbReference type="GO" id="GO:0016491">
    <property type="term" value="F:oxidoreductase activity"/>
    <property type="evidence" value="ECO:0007669"/>
    <property type="project" value="UniProtKB-KW"/>
</dbReference>
<dbReference type="EMBL" id="JBBKZT010000009">
    <property type="protein sequence ID" value="MEJ8849179.1"/>
    <property type="molecule type" value="Genomic_DNA"/>
</dbReference>
<dbReference type="Gene3D" id="3.40.50.720">
    <property type="entry name" value="NAD(P)-binding Rossmann-like Domain"/>
    <property type="match status" value="1"/>
</dbReference>
<organism evidence="2 3">
    <name type="scientific">Variovorax rhizosphaerae</name>
    <dbReference type="NCBI Taxonomy" id="1836200"/>
    <lineage>
        <taxon>Bacteria</taxon>
        <taxon>Pseudomonadati</taxon>
        <taxon>Pseudomonadota</taxon>
        <taxon>Betaproteobacteria</taxon>
        <taxon>Burkholderiales</taxon>
        <taxon>Comamonadaceae</taxon>
        <taxon>Variovorax</taxon>
    </lineage>
</organism>
<feature type="domain" description="Enoyl reductase (ER)" evidence="1">
    <location>
        <begin position="10"/>
        <end position="322"/>
    </location>
</feature>
<dbReference type="Proteomes" id="UP001385892">
    <property type="component" value="Unassembled WGS sequence"/>
</dbReference>
<sequence>MKAARIHRHGPPESLVFEEVPSPVPGKGEVLVSVHASAVNFPDTLIIENKYQFKPELPFSPGGEVAGTIKAVGEGVEGFATGDRVIAVCGWGGYAEEVLTTVDKLVRLPEGIDMESAAALVITYGTSHYALKDRAAIQTGETLLVLGAAGGTGISAIELGKLMGARVIAAASTDEKLALCRASGADETINYATEDLRERIKALTGGRGVDVVYDPVGGHYAEPALRSMAWRGRYLVIGFTAGEIPKPALNLVLLKGCSIVGVFYGGFSKAEPARYDEYMKELVGWLADGSLRPTITARYPLERAAEALRVVADRRATGKIMLTTALGRGD</sequence>
<keyword evidence="3" id="KW-1185">Reference proteome</keyword>